<evidence type="ECO:0000313" key="1">
    <source>
        <dbReference type="EMBL" id="WAN63562.1"/>
    </source>
</evidence>
<sequence length="57" mass="6891">MNSKEKSNYEKIREIILRFIKIKIVSKNNSIFPTLNSEQEAIDFFLNFFIFLDNFKN</sequence>
<accession>A0ABY7BUB0</accession>
<protein>
    <submittedName>
        <fullName evidence="1">Uncharacterized protein</fullName>
    </submittedName>
</protein>
<dbReference type="Proteomes" id="UP001164727">
    <property type="component" value="Chromosome"/>
</dbReference>
<evidence type="ECO:0000313" key="2">
    <source>
        <dbReference type="Proteomes" id="UP001164727"/>
    </source>
</evidence>
<proteinExistence type="predicted"/>
<dbReference type="EMBL" id="CP114006">
    <property type="protein sequence ID" value="WAN63562.1"/>
    <property type="molecule type" value="Genomic_DNA"/>
</dbReference>
<reference evidence="1 2" key="1">
    <citation type="journal article" date="2023" name="Microbiol. Resour. Announc.">
        <title>Complete Genome of 'Candidatus Phytoplasma rubi' RS, a Phytopathogenic Bacterium Associated with Rubus Stunt Disease.</title>
        <authorList>
            <person name="Duckeck D."/>
            <person name="Zubert C."/>
            <person name="Bohm J.W."/>
            <person name="Carminati G."/>
            <person name="Schneider B."/>
            <person name="Kube M."/>
        </authorList>
    </citation>
    <scope>NUCLEOTIDE SEQUENCE [LARGE SCALE GENOMIC DNA]</scope>
    <source>
        <strain evidence="1 2">RS</strain>
    </source>
</reference>
<gene>
    <name evidence="1" type="ORF">RS022_07370</name>
</gene>
<name>A0ABY7BUB0_9MOLU</name>
<organism evidence="1 2">
    <name type="scientific">Candidatus Phytoplasma rubi</name>
    <dbReference type="NCBI Taxonomy" id="399025"/>
    <lineage>
        <taxon>Bacteria</taxon>
        <taxon>Bacillati</taxon>
        <taxon>Mycoplasmatota</taxon>
        <taxon>Mollicutes</taxon>
        <taxon>Acholeplasmatales</taxon>
        <taxon>Acholeplasmataceae</taxon>
        <taxon>Candidatus Phytoplasma</taxon>
        <taxon>16SrV (Elm yellows group)</taxon>
    </lineage>
</organism>
<keyword evidence="2" id="KW-1185">Reference proteome</keyword>
<dbReference type="RefSeq" id="WP_268849748.1">
    <property type="nucleotide sequence ID" value="NZ_CP114006.1"/>
</dbReference>